<organism evidence="3 4">
    <name type="scientific">Herrania umbratica</name>
    <dbReference type="NCBI Taxonomy" id="108875"/>
    <lineage>
        <taxon>Eukaryota</taxon>
        <taxon>Viridiplantae</taxon>
        <taxon>Streptophyta</taxon>
        <taxon>Embryophyta</taxon>
        <taxon>Tracheophyta</taxon>
        <taxon>Spermatophyta</taxon>
        <taxon>Magnoliopsida</taxon>
        <taxon>eudicotyledons</taxon>
        <taxon>Gunneridae</taxon>
        <taxon>Pentapetalae</taxon>
        <taxon>rosids</taxon>
        <taxon>malvids</taxon>
        <taxon>Malvales</taxon>
        <taxon>Malvaceae</taxon>
        <taxon>Byttnerioideae</taxon>
        <taxon>Herrania</taxon>
    </lineage>
</organism>
<dbReference type="Pfam" id="PF00646">
    <property type="entry name" value="F-box"/>
    <property type="match status" value="1"/>
</dbReference>
<dbReference type="PANTHER" id="PTHR35546:SF115">
    <property type="entry name" value="F-BOX DOMAIN-CONTAINING PROTEIN"/>
    <property type="match status" value="1"/>
</dbReference>
<evidence type="ECO:0000259" key="2">
    <source>
        <dbReference type="Pfam" id="PF07734"/>
    </source>
</evidence>
<feature type="domain" description="F-box" evidence="1">
    <location>
        <begin position="12"/>
        <end position="43"/>
    </location>
</feature>
<dbReference type="Pfam" id="PF07734">
    <property type="entry name" value="FBA_1"/>
    <property type="match status" value="1"/>
</dbReference>
<dbReference type="RefSeq" id="XP_021283325.1">
    <property type="nucleotide sequence ID" value="XM_021427650.1"/>
</dbReference>
<protein>
    <submittedName>
        <fullName evidence="4">F-box protein At5g07610-like</fullName>
    </submittedName>
</protein>
<evidence type="ECO:0000259" key="1">
    <source>
        <dbReference type="Pfam" id="PF00646"/>
    </source>
</evidence>
<dbReference type="GeneID" id="110415885"/>
<dbReference type="OrthoDB" id="605328at2759"/>
<dbReference type="InterPro" id="IPR055290">
    <property type="entry name" value="At3g26010-like"/>
</dbReference>
<dbReference type="InterPro" id="IPR017451">
    <property type="entry name" value="F-box-assoc_interact_dom"/>
</dbReference>
<dbReference type="AlphaFoldDB" id="A0A6J1A8Z6"/>
<keyword evidence="3" id="KW-1185">Reference proteome</keyword>
<dbReference type="InterPro" id="IPR036047">
    <property type="entry name" value="F-box-like_dom_sf"/>
</dbReference>
<proteinExistence type="predicted"/>
<reference evidence="4" key="1">
    <citation type="submission" date="2025-08" db="UniProtKB">
        <authorList>
            <consortium name="RefSeq"/>
        </authorList>
    </citation>
    <scope>IDENTIFICATION</scope>
    <source>
        <tissue evidence="4">Leaf</tissue>
    </source>
</reference>
<evidence type="ECO:0000313" key="4">
    <source>
        <dbReference type="RefSeq" id="XP_021283325.1"/>
    </source>
</evidence>
<dbReference type="PANTHER" id="PTHR35546">
    <property type="entry name" value="F-BOX PROTEIN INTERACTION DOMAIN PROTEIN-RELATED"/>
    <property type="match status" value="1"/>
</dbReference>
<feature type="domain" description="F-box associated beta-propeller type 1" evidence="2">
    <location>
        <begin position="93"/>
        <end position="248"/>
    </location>
</feature>
<gene>
    <name evidence="4" type="primary">LOC110415885</name>
</gene>
<dbReference type="SUPFAM" id="SSF81383">
    <property type="entry name" value="F-box domain"/>
    <property type="match status" value="1"/>
</dbReference>
<sequence length="365" mass="42307">MKTPAEEVAHINDLLIEILRRLPTKTLLQFKLVSKQWLWLISSSEFSISHTRFLLNEGLLKPSALFLDVIYRQPPTKFVFLPLNRDTKQLPPLDFMNAPDIKIMQSCAGLLLCTCDYGNQSYFICNPVIKKFKTISLPRPPMLEYQLVGVNLAFDPSKSPYYKIISIWREVFLEKDEENNCLRHMTSNFSMDIYSSETDCWSVSKIKFTSEVDTQFDQAVFLNGAIHWDSTAKESLYFDVGTECLMPMPMPKLSRRYSGPRYFGQSGGYLHLAVGRKPAWPEMRSFNLIPPYRNYNLFCLTVLCDQDKGDSVVAVLESGMTLYYNMRDEGIELMEVRTDGPKAYNYLFDRARFRCCEYFETFSCV</sequence>
<name>A0A6J1A8Z6_9ROSI</name>
<accession>A0A6J1A8Z6</accession>
<dbReference type="NCBIfam" id="TIGR01640">
    <property type="entry name" value="F_box_assoc_1"/>
    <property type="match status" value="1"/>
</dbReference>
<dbReference type="Proteomes" id="UP000504621">
    <property type="component" value="Unplaced"/>
</dbReference>
<dbReference type="InterPro" id="IPR006527">
    <property type="entry name" value="F-box-assoc_dom_typ1"/>
</dbReference>
<dbReference type="InterPro" id="IPR001810">
    <property type="entry name" value="F-box_dom"/>
</dbReference>
<evidence type="ECO:0000313" key="3">
    <source>
        <dbReference type="Proteomes" id="UP000504621"/>
    </source>
</evidence>